<feature type="compositionally biased region" description="Low complexity" evidence="1">
    <location>
        <begin position="125"/>
        <end position="134"/>
    </location>
</feature>
<dbReference type="RefSeq" id="XP_030536666.2">
    <property type="nucleotide sequence ID" value="XM_030680806.2"/>
</dbReference>
<feature type="domain" description="DHHA2" evidence="2">
    <location>
        <begin position="422"/>
        <end position="548"/>
    </location>
</feature>
<name>A0A8B8PPF1_9MYRT</name>
<feature type="region of interest" description="Disordered" evidence="1">
    <location>
        <begin position="115"/>
        <end position="138"/>
    </location>
</feature>
<organism evidence="3 4">
    <name type="scientific">Rhodamnia argentea</name>
    <dbReference type="NCBI Taxonomy" id="178133"/>
    <lineage>
        <taxon>Eukaryota</taxon>
        <taxon>Viridiplantae</taxon>
        <taxon>Streptophyta</taxon>
        <taxon>Embryophyta</taxon>
        <taxon>Tracheophyta</taxon>
        <taxon>Spermatophyta</taxon>
        <taxon>Magnoliopsida</taxon>
        <taxon>eudicotyledons</taxon>
        <taxon>Gunneridae</taxon>
        <taxon>Pentapetalae</taxon>
        <taxon>rosids</taxon>
        <taxon>malvids</taxon>
        <taxon>Myrtales</taxon>
        <taxon>Myrtaceae</taxon>
        <taxon>Myrtoideae</taxon>
        <taxon>Myrteae</taxon>
        <taxon>Australasian group</taxon>
        <taxon>Rhodamnia</taxon>
    </lineage>
</organism>
<dbReference type="InterPro" id="IPR038222">
    <property type="entry name" value="DHHA2_dom_sf"/>
</dbReference>
<reference evidence="3" key="1">
    <citation type="submission" date="2025-05" db="UniProtKB">
        <authorList>
            <consortium name="RefSeq"/>
        </authorList>
    </citation>
    <scope>NUCLEOTIDE SEQUENCE [LARGE SCALE GENOMIC DNA]</scope>
</reference>
<dbReference type="InterPro" id="IPR004097">
    <property type="entry name" value="DHHA2"/>
</dbReference>
<dbReference type="Proteomes" id="UP000827889">
    <property type="component" value="Chromosome 1"/>
</dbReference>
<dbReference type="SUPFAM" id="SSF64182">
    <property type="entry name" value="DHH phosphoesterases"/>
    <property type="match status" value="1"/>
</dbReference>
<evidence type="ECO:0000313" key="4">
    <source>
        <dbReference type="RefSeq" id="XP_030536666.2"/>
    </source>
</evidence>
<gene>
    <name evidence="4" type="primary">LOC115745318</name>
</gene>
<evidence type="ECO:0000313" key="3">
    <source>
        <dbReference type="Proteomes" id="UP000827889"/>
    </source>
</evidence>
<dbReference type="Pfam" id="PF02833">
    <property type="entry name" value="DHHA2"/>
    <property type="match status" value="1"/>
</dbReference>
<dbReference type="GO" id="GO:0005737">
    <property type="term" value="C:cytoplasm"/>
    <property type="evidence" value="ECO:0007669"/>
    <property type="project" value="InterPro"/>
</dbReference>
<dbReference type="AlphaFoldDB" id="A0A8B8PPF1"/>
<dbReference type="InterPro" id="IPR038763">
    <property type="entry name" value="DHH_sf"/>
</dbReference>
<dbReference type="Gene3D" id="3.10.310.20">
    <property type="entry name" value="DHHA2 domain"/>
    <property type="match status" value="1"/>
</dbReference>
<dbReference type="PANTHER" id="PTHR12112:SF52">
    <property type="entry name" value="DHHA2 DOMAIN-CONTAINING PROTEIN"/>
    <property type="match status" value="1"/>
</dbReference>
<dbReference type="Gene3D" id="3.90.1640.10">
    <property type="entry name" value="inorganic pyrophosphatase (n-terminal core)"/>
    <property type="match status" value="1"/>
</dbReference>
<feature type="region of interest" description="Disordered" evidence="1">
    <location>
        <begin position="1"/>
        <end position="24"/>
    </location>
</feature>
<dbReference type="PANTHER" id="PTHR12112">
    <property type="entry name" value="BNIP - RELATED"/>
    <property type="match status" value="1"/>
</dbReference>
<accession>A0A8B8PPF1</accession>
<dbReference type="GO" id="GO:0004309">
    <property type="term" value="F:exopolyphosphatase activity"/>
    <property type="evidence" value="ECO:0007669"/>
    <property type="project" value="TreeGrafter"/>
</dbReference>
<evidence type="ECO:0000256" key="1">
    <source>
        <dbReference type="SAM" id="MobiDB-lite"/>
    </source>
</evidence>
<dbReference type="KEGG" id="rarg:115745318"/>
<evidence type="ECO:0000259" key="2">
    <source>
        <dbReference type="Pfam" id="PF02833"/>
    </source>
</evidence>
<keyword evidence="3" id="KW-1185">Reference proteome</keyword>
<reference evidence="4" key="2">
    <citation type="submission" date="2025-08" db="UniProtKB">
        <authorList>
            <consortium name="RefSeq"/>
        </authorList>
    </citation>
    <scope>IDENTIFICATION</scope>
    <source>
        <tissue evidence="4">Leaf</tissue>
    </source>
</reference>
<sequence>MRSPGDVPRPQEEPYVRSRQNPFFNGLLRGDTRSIGMDSAFDFPVNGSSRSISRSASDIGEIRGRNFVLDASKHVADFPAEDSFSDVLEPFALPSSGLKSKSARSTSFSYQSIQSDSSVGLDDQNGSPESNSWSNEERESFHTLDFSQRSFAERKSYTVNTGKSSLLRIPLPQSAASFYNGVTPLMEIVESCQGIKRLNLYLKERRDDVSAGVPGRFLHVVIGQDGSDVGSLAATIMYAFYLNETLGDGQICTVPVINMRRADFSSHVDLKWLLNSCQIDEASLVFIDEIDLSYYDLFGSLKLVLVNGHKIPLKQEALKEAVVEIFSCRKGESVYPWVRDVTFAQDCSSCTLLAEKFALTFPEILGGQGFSRLLLSGILLETANLSLPHCTSKDKYMATLLINGAGRFGCDGLYQILRYKMYDVSDLRVTEILRKDFKKWTRIGNPDTAGLRFSVSHVGMSSIGMPVGQLLDHEDSSTQEIKLFQQLEKLRVLTIVSGYYDVDKNFKREILVSAESVDLKKNLLHFFNSNASQLPLKVLPLPGLRNEMSAFEIDKFTSRKNIERLLEEFGSTLKG</sequence>
<proteinExistence type="predicted"/>
<protein>
    <submittedName>
        <fullName evidence="4">Exopolyphosphatase PRUNE1-like</fullName>
    </submittedName>
</protein>
<dbReference type="GeneID" id="115745318"/>